<keyword evidence="7" id="KW-1185">Reference proteome</keyword>
<dbReference type="InterPro" id="IPR020845">
    <property type="entry name" value="AMP-binding_CS"/>
</dbReference>
<dbReference type="Pfam" id="PF00668">
    <property type="entry name" value="Condensation"/>
    <property type="match status" value="2"/>
</dbReference>
<name>A0ABW0BCE7_9ACTN</name>
<dbReference type="InterPro" id="IPR020806">
    <property type="entry name" value="PKS_PP-bd"/>
</dbReference>
<feature type="domain" description="Carrier" evidence="5">
    <location>
        <begin position="2066"/>
        <end position="2141"/>
    </location>
</feature>
<feature type="compositionally biased region" description="Basic and acidic residues" evidence="4">
    <location>
        <begin position="994"/>
        <end position="1011"/>
    </location>
</feature>
<dbReference type="Pfam" id="PF00975">
    <property type="entry name" value="Thioesterase"/>
    <property type="match status" value="1"/>
</dbReference>
<dbReference type="SMART" id="SM01294">
    <property type="entry name" value="PKS_PP_betabranch"/>
    <property type="match status" value="1"/>
</dbReference>
<dbReference type="CDD" id="cd12117">
    <property type="entry name" value="A_NRPS_Srf_like"/>
    <property type="match status" value="1"/>
</dbReference>
<reference evidence="7" key="1">
    <citation type="journal article" date="2019" name="Int. J. Syst. Evol. Microbiol.">
        <title>The Global Catalogue of Microorganisms (GCM) 10K type strain sequencing project: providing services to taxonomists for standard genome sequencing and annotation.</title>
        <authorList>
            <consortium name="The Broad Institute Genomics Platform"/>
            <consortium name="The Broad Institute Genome Sequencing Center for Infectious Disease"/>
            <person name="Wu L."/>
            <person name="Ma J."/>
        </authorList>
    </citation>
    <scope>NUCLEOTIDE SEQUENCE [LARGE SCALE GENOMIC DNA]</scope>
    <source>
        <strain evidence="7">CGMCC 4.1721</strain>
    </source>
</reference>
<dbReference type="Gene3D" id="3.40.50.12780">
    <property type="entry name" value="N-terminal domain of ligase-like"/>
    <property type="match status" value="1"/>
</dbReference>
<dbReference type="PANTHER" id="PTHR45527">
    <property type="entry name" value="NONRIBOSOMAL PEPTIDE SYNTHETASE"/>
    <property type="match status" value="1"/>
</dbReference>
<dbReference type="InterPro" id="IPR023213">
    <property type="entry name" value="CAT-like_dom_sf"/>
</dbReference>
<dbReference type="CDD" id="cd17646">
    <property type="entry name" value="A_NRPS_AB3403-like"/>
    <property type="match status" value="1"/>
</dbReference>
<dbReference type="Pfam" id="PF00550">
    <property type="entry name" value="PP-binding"/>
    <property type="match status" value="2"/>
</dbReference>
<dbReference type="Pfam" id="PF13193">
    <property type="entry name" value="AMP-binding_C"/>
    <property type="match status" value="2"/>
</dbReference>
<dbReference type="PANTHER" id="PTHR45527:SF1">
    <property type="entry name" value="FATTY ACID SYNTHASE"/>
    <property type="match status" value="1"/>
</dbReference>
<dbReference type="InterPro" id="IPR009081">
    <property type="entry name" value="PP-bd_ACP"/>
</dbReference>
<dbReference type="InterPro" id="IPR045851">
    <property type="entry name" value="AMP-bd_C_sf"/>
</dbReference>
<dbReference type="EMBL" id="JBHSKI010000021">
    <property type="protein sequence ID" value="MFC5174891.1"/>
    <property type="molecule type" value="Genomic_DNA"/>
</dbReference>
<evidence type="ECO:0000313" key="6">
    <source>
        <dbReference type="EMBL" id="MFC5174891.1"/>
    </source>
</evidence>
<evidence type="ECO:0000256" key="1">
    <source>
        <dbReference type="ARBA" id="ARBA00001957"/>
    </source>
</evidence>
<dbReference type="RefSeq" id="WP_065848624.1">
    <property type="nucleotide sequence ID" value="NZ_JBHSKI010000021.1"/>
</dbReference>
<dbReference type="SUPFAM" id="SSF52777">
    <property type="entry name" value="CoA-dependent acyltransferases"/>
    <property type="match status" value="4"/>
</dbReference>
<protein>
    <submittedName>
        <fullName evidence="6">Non-ribosomal peptide synthetase</fullName>
    </submittedName>
</protein>
<dbReference type="PROSITE" id="PS00455">
    <property type="entry name" value="AMP_BINDING"/>
    <property type="match status" value="2"/>
</dbReference>
<dbReference type="Gene3D" id="2.30.38.10">
    <property type="entry name" value="Luciferase, Domain 3"/>
    <property type="match status" value="1"/>
</dbReference>
<dbReference type="Gene3D" id="3.40.50.980">
    <property type="match status" value="2"/>
</dbReference>
<dbReference type="PROSITE" id="PS50075">
    <property type="entry name" value="CARRIER"/>
    <property type="match status" value="2"/>
</dbReference>
<dbReference type="InterPro" id="IPR010071">
    <property type="entry name" value="AA_adenyl_dom"/>
</dbReference>
<dbReference type="InterPro" id="IPR000873">
    <property type="entry name" value="AMP-dep_synth/lig_dom"/>
</dbReference>
<evidence type="ECO:0000259" key="5">
    <source>
        <dbReference type="PROSITE" id="PS50075"/>
    </source>
</evidence>
<evidence type="ECO:0000256" key="4">
    <source>
        <dbReference type="SAM" id="MobiDB-lite"/>
    </source>
</evidence>
<dbReference type="PROSITE" id="PS00012">
    <property type="entry name" value="PHOSPHOPANTETHEINE"/>
    <property type="match status" value="2"/>
</dbReference>
<dbReference type="InterPro" id="IPR001242">
    <property type="entry name" value="Condensation_dom"/>
</dbReference>
<keyword evidence="2" id="KW-0596">Phosphopantetheine</keyword>
<dbReference type="InterPro" id="IPR036736">
    <property type="entry name" value="ACP-like_sf"/>
</dbReference>
<dbReference type="Gene3D" id="3.30.559.10">
    <property type="entry name" value="Chloramphenicol acetyltransferase-like domain"/>
    <property type="match status" value="2"/>
</dbReference>
<evidence type="ECO:0000313" key="7">
    <source>
        <dbReference type="Proteomes" id="UP001596208"/>
    </source>
</evidence>
<evidence type="ECO:0000256" key="2">
    <source>
        <dbReference type="ARBA" id="ARBA00022450"/>
    </source>
</evidence>
<proteinExistence type="predicted"/>
<keyword evidence="3" id="KW-0597">Phosphoprotein</keyword>
<gene>
    <name evidence="6" type="ORF">ACFPRK_30515</name>
</gene>
<comment type="cofactor">
    <cofactor evidence="1">
        <name>pantetheine 4'-phosphate</name>
        <dbReference type="ChEBI" id="CHEBI:47942"/>
    </cofactor>
</comment>
<accession>A0ABW0BCE7</accession>
<dbReference type="Gene3D" id="3.40.50.1820">
    <property type="entry name" value="alpha/beta hydrolase"/>
    <property type="match status" value="1"/>
</dbReference>
<feature type="domain" description="Carrier" evidence="5">
    <location>
        <begin position="1016"/>
        <end position="1090"/>
    </location>
</feature>
<feature type="region of interest" description="Disordered" evidence="4">
    <location>
        <begin position="993"/>
        <end position="1017"/>
    </location>
</feature>
<dbReference type="InterPro" id="IPR025110">
    <property type="entry name" value="AMP-bd_C"/>
</dbReference>
<dbReference type="SMART" id="SM00823">
    <property type="entry name" value="PKS_PP"/>
    <property type="match status" value="2"/>
</dbReference>
<dbReference type="NCBIfam" id="TIGR01733">
    <property type="entry name" value="AA-adenyl-dom"/>
    <property type="match status" value="2"/>
</dbReference>
<evidence type="ECO:0000256" key="3">
    <source>
        <dbReference type="ARBA" id="ARBA00022553"/>
    </source>
</evidence>
<dbReference type="InterPro" id="IPR001031">
    <property type="entry name" value="Thioesterase"/>
</dbReference>
<comment type="caution">
    <text evidence="6">The sequence shown here is derived from an EMBL/GenBank/DDBJ whole genome shotgun (WGS) entry which is preliminary data.</text>
</comment>
<dbReference type="InterPro" id="IPR029058">
    <property type="entry name" value="AB_hydrolase_fold"/>
</dbReference>
<dbReference type="Pfam" id="PF00501">
    <property type="entry name" value="AMP-binding"/>
    <property type="match status" value="2"/>
</dbReference>
<dbReference type="Gene3D" id="3.30.559.30">
    <property type="entry name" value="Nonribosomal peptide synthetase, condensation domain"/>
    <property type="match status" value="2"/>
</dbReference>
<dbReference type="InterPro" id="IPR006162">
    <property type="entry name" value="Ppantetheine_attach_site"/>
</dbReference>
<organism evidence="6 7">
    <name type="scientific">Streptomyces mutomycini</name>
    <dbReference type="NCBI Taxonomy" id="284036"/>
    <lineage>
        <taxon>Bacteria</taxon>
        <taxon>Bacillati</taxon>
        <taxon>Actinomycetota</taxon>
        <taxon>Actinomycetes</taxon>
        <taxon>Kitasatosporales</taxon>
        <taxon>Streptomycetaceae</taxon>
        <taxon>Streptomyces</taxon>
    </lineage>
</organism>
<dbReference type="CDD" id="cd19531">
    <property type="entry name" value="LCL_NRPS-like"/>
    <property type="match status" value="1"/>
</dbReference>
<dbReference type="Gene3D" id="3.30.300.30">
    <property type="match status" value="2"/>
</dbReference>
<dbReference type="SUPFAM" id="SSF56801">
    <property type="entry name" value="Acetyl-CoA synthetase-like"/>
    <property type="match status" value="2"/>
</dbReference>
<dbReference type="InterPro" id="IPR042099">
    <property type="entry name" value="ANL_N_sf"/>
</dbReference>
<dbReference type="SUPFAM" id="SSF53474">
    <property type="entry name" value="alpha/beta-Hydrolases"/>
    <property type="match status" value="1"/>
</dbReference>
<sequence length="2422" mass="261297">MTHQTLDPAALRALLLNQRLRGTTAPSPADGISPAPRGGPLPLSFAQQRLWVLDRLSPDTTTYLMTSALRLRGPLDVRALRGALDALVARHEVLRTRYPVIDGEPSQVIDPPAAVEITETDLTGLDAADRARRLAALGTSERQPVDLAAGPVLRAVLARCAPEEHMLFTTVHHIAADGRSEDLLVREVTEQYRRLAGKELSPPPPQALQYADFAVWQRGRLTEERLDDGLGYWRNRLAGLAPLELPTDRSRPAVREESGAVVPFTVPAEVATALTRLAHEYGATPFMACLAAFQVLLSRYTGSSDIAVGTPVSGRDRPETEEMLGLFLNTLVLRTDLSGDPGFAEVLARLREGALDDYGHQEVPFERLVNALAPERDPSRTPLFATMFLWEGVGGQGTPRTGDSTEGTLTVDPTAVGETTAKFDLTLSLTERPDGSLSGGLNYATALFDPATAERMAGQFTRLLASAVADPDAPVTGLELMSEPERQQVLHDWNDTATPFPGGTLHGLFEAQAAATPQAVAVTDEAGELSYAELDRRADAVAAELLALGAGPGTVTGVCLDRSRELLVALLGVLKAGSAYLPLEPEIPAERRRYMLTDSGARILLTGGDAGQAGDVPADVTVLSLGHGGLFPGGSPARADARTAAAPGPGDAAYVIYTSGSTGRPKGVLVEHRAIVNRLHWMQEEFALDATDRVLQKTPMGFDVSVWEFFWPVATGATLVMARPGGHRDPDYLARIIAEESITTLHFVPSMLRAFLSGPGTRLPSVRRIVCSGEALPGDLVTASAERLGVTPHNLYGPTEAAVDVTSARCVPGQRVTIGKPVANTRTYIVDAALRPVPVGVPGELLLGGVQLARGYLGRPALTADRFVPDPFGGAPGARLYRTGDLARYLPDGSIDYLGRLDHQVKIRGQRIEPGEIEAVLHEHPAVATAAVAVHDERLVAYLTGRPGPVTATDVTTAPDTDEIRTWLRERLPDAMVPGDWMVLDTLPLTANGKTDRKALPAPDRSRDSRAGEYTAPRTPVERAIAEELAAALDMDQVGVHDRFFDLGGDSIRAIRAVGALQGRGLALSVQHLFTHPTVAGLATVAAEAGATGPRHQLVEPFAQLEPADRERLPDGLADAYPLGEVQAGMVYELLADPESNTYQNVSSFHFTDDGPFSLPALREAVRRLVDRHEILRTSFRLSGFSGPLQLVHRRAEAEVGFTDLRGLEPDGQRSALAEFRAAEQRVPFDLERAPLLRYHVHRTGERTWTLTHTECHAILDGWSHHSVIQEIRTDYGRVRDDADCAVTPPPRARYADFIALEQQALNSAADRAFWQGRISDFPRLELPAPTALDESGAPAHEVRVSWAALDPALRRLAARTGTSLKTVLYAAHLKLLGMISGQRRFFAGAVCNGRPELPDGDEVRGMYLNTVPFAVDLDRPSWEELLRSVFTEEAAVWPHRRYPLPAMQREWGTGVPLVDVVFGYLDFHVLDTPGTAPETVTDSSPNEFTFDVWTFPGELRMTCRPGWAGRSRLEAMATTFVEVLRTMAERPETSPAAFSAPLLTAPAVAPDARPMPPGMTLPEMIARHSRPDDTALADAHSTVTYGELQARSNQFAHMLRSRGIRTEDPVAVCLERGPETVIALLGVVKAGGCYVPIDPEYPEERISHLLSDSGAGLLVTRSGLADRLTGLLADGPRTVLLDTDRAELEAQPETDPVPVLSPDNTAYVIYTSGSTGRPKGVQVTHRNIVRLVHDESHAGLGPQDTVLVVSPLAFDASTFEMWGALGNGGRLAFAPPGTPTTAIIAEVLREHRVTVAFLTTSLFHLMVESCPEALTGLRALLSGGDVLSPGRVRTALSHGIPVSNMYGPTECTTFSTGQHAITAEQTARPIPIGPPIAHTTALVTDEDLNPVPYGVAGELLLGGPGVARGYLGRPAMTADRFVPDPTGSRPGGRLYRTGDLVRQDPDGVIHFLGRRDHQVKVRGHRIELGEVDAGLNDLPGVRGAAAAVRPGPDGDKQLVGYVALDGNTAFDPAALRSVLRRRVPAFLVPSAWVRLDELPLNANGKLDRAALPAPDRTGTDGGPVAPRTAAERALAEVWAEVLDVDRVGAHDDFFLLGGHSLLILRAIALLRERHGLELTVRAFVEHQTLDAVAAAAERGDTGDGARSALMWLRREGGQAPLFCVHPGGGSAHWYQRLVPHLDADLPVAALEWPGLQSGPGRPVPTAAEMAGRYLSEIRQARPHGPYRLLGWCGGSGITVEVADRLRADGEEVTLILLDPGLDSHERQGLWDEFRLIESCTARLEELAAAGPEDDTGPLRAEILKLLNHLVDDADPVTGIVLPERNGAEVWLPSARIWREVMEMTLTYRHRYYPGALHLLISDELARGEHEVALGQTYQEYLDRWRELNASVEAHRVPGDHFGVMRLPHVTSLAATLAGLLG</sequence>
<dbReference type="SUPFAM" id="SSF47336">
    <property type="entry name" value="ACP-like"/>
    <property type="match status" value="2"/>
</dbReference>
<dbReference type="Proteomes" id="UP001596208">
    <property type="component" value="Unassembled WGS sequence"/>
</dbReference>
<dbReference type="Gene3D" id="1.10.1200.10">
    <property type="entry name" value="ACP-like"/>
    <property type="match status" value="2"/>
</dbReference>